<gene>
    <name evidence="3" type="primary">LOC108625126</name>
</gene>
<dbReference type="AlphaFoldDB" id="A0AAJ7S2F5"/>
<sequence>MGIPGLTGYINNHSDHYLRYYELHNTYLVIDGNNVGCQIYHSQKAYRNCAFGGNYDGYARDVSIFFDDLLKCGIKPLVLIDGGTEDKKLKTVIKRTNQKIQKASTYSPCQNKETFLPVLQGEVFRDVMREKNIRQESMLPLAAILFGNDYVKRGTFKNFFRHLKLKTASTAWCERERCIEAIFSWLSKFTLDEAVANILTRIPKPSRRSVLNLIEENISYTNSLAEILVPLGFPGDYLARRDTSRLNRSFKFNGDIDTLTYMGEVCEGEEEVSEKDDDDEIELISTITETESLSRNEAISKLPEWFVNEYLLAKYPPYFMNMIVRRLYSCPIQIENINYSSSNVITLKIISVIFGLLKSAINDKVRYMRCIIRDQSRIVLRELEGTETLDCCKLPSLSKLREIPSDSRKEILNKTLGISDTDGINELPPNWILYFGCIKYWIREQEPTVFHKSNVYAILIGTIFHIIDSKIGAYRSARNFEERKSRVIENIKRKRRANNYKPNYKTNGTVIEAYNEICYDDCLLAASFFISHFQLDRKLRSNPKLFNRSIVHAFAEFQICLRQVMSLNALLGCPYPQTTVATFYNGTLLYNLSTDFKTHQDIEKYINAVLEMSPSLLRLFHILLSKVVWPPPRA</sequence>
<organism evidence="2 3">
    <name type="scientific">Ceratina calcarata</name>
    <dbReference type="NCBI Taxonomy" id="156304"/>
    <lineage>
        <taxon>Eukaryota</taxon>
        <taxon>Metazoa</taxon>
        <taxon>Ecdysozoa</taxon>
        <taxon>Arthropoda</taxon>
        <taxon>Hexapoda</taxon>
        <taxon>Insecta</taxon>
        <taxon>Pterygota</taxon>
        <taxon>Neoptera</taxon>
        <taxon>Endopterygota</taxon>
        <taxon>Hymenoptera</taxon>
        <taxon>Apocrita</taxon>
        <taxon>Aculeata</taxon>
        <taxon>Apoidea</taxon>
        <taxon>Anthophila</taxon>
        <taxon>Apidae</taxon>
        <taxon>Ceratina</taxon>
        <taxon>Zadontomerus</taxon>
    </lineage>
</organism>
<dbReference type="InterPro" id="IPR029060">
    <property type="entry name" value="PIN-like_dom_sf"/>
</dbReference>
<dbReference type="InterPro" id="IPR026832">
    <property type="entry name" value="Asteroid"/>
</dbReference>
<dbReference type="RefSeq" id="XP_026670107.1">
    <property type="nucleotide sequence ID" value="XM_026814306.1"/>
</dbReference>
<dbReference type="KEGG" id="ccal:108625126"/>
<dbReference type="SUPFAM" id="SSF88723">
    <property type="entry name" value="PIN domain-like"/>
    <property type="match status" value="1"/>
</dbReference>
<name>A0AAJ7S2F5_9HYME</name>
<comment type="similarity">
    <text evidence="1">Belongs to the asteroid family.</text>
</comment>
<evidence type="ECO:0000256" key="1">
    <source>
        <dbReference type="ARBA" id="ARBA00007398"/>
    </source>
</evidence>
<dbReference type="PANTHER" id="PTHR15665">
    <property type="entry name" value="ASTEROID PROTEIN"/>
    <property type="match status" value="1"/>
</dbReference>
<protein>
    <submittedName>
        <fullName evidence="3">Protein asteroid-like</fullName>
    </submittedName>
</protein>
<dbReference type="Proteomes" id="UP000694925">
    <property type="component" value="Unplaced"/>
</dbReference>
<evidence type="ECO:0000313" key="3">
    <source>
        <dbReference type="RefSeq" id="XP_026670107.1"/>
    </source>
</evidence>
<evidence type="ECO:0000313" key="2">
    <source>
        <dbReference type="Proteomes" id="UP000694925"/>
    </source>
</evidence>
<dbReference type="PANTHER" id="PTHR15665:SF1">
    <property type="entry name" value="PROTEIN ASTEROID HOMOLOG 1"/>
    <property type="match status" value="1"/>
</dbReference>
<keyword evidence="2" id="KW-1185">Reference proteome</keyword>
<dbReference type="Gene3D" id="3.40.50.1010">
    <property type="entry name" value="5'-nuclease"/>
    <property type="match status" value="1"/>
</dbReference>
<accession>A0AAJ7S2F5</accession>
<dbReference type="GeneID" id="108625126"/>
<proteinExistence type="inferred from homology"/>
<reference evidence="3" key="1">
    <citation type="submission" date="2025-08" db="UniProtKB">
        <authorList>
            <consortium name="RefSeq"/>
        </authorList>
    </citation>
    <scope>IDENTIFICATION</scope>
    <source>
        <tissue evidence="3">Whole body</tissue>
    </source>
</reference>